<sequence>MVMLPHCCYVSTCRARVVGETKLKWVGGRGGLTIWKLGHCPRAWGQ</sequence>
<reference evidence="1" key="1">
    <citation type="submission" date="2023-05" db="EMBL/GenBank/DDBJ databases">
        <authorList>
            <person name="Stuckert A."/>
        </authorList>
    </citation>
    <scope>NUCLEOTIDE SEQUENCE</scope>
</reference>
<dbReference type="Proteomes" id="UP001162483">
    <property type="component" value="Unassembled WGS sequence"/>
</dbReference>
<dbReference type="EMBL" id="CATNWA010004290">
    <property type="protein sequence ID" value="CAI9547459.1"/>
    <property type="molecule type" value="Genomic_DNA"/>
</dbReference>
<gene>
    <name evidence="1" type="ORF">SPARVUS_LOCUS2992030</name>
</gene>
<protein>
    <submittedName>
        <fullName evidence="1">Uncharacterized protein</fullName>
    </submittedName>
</protein>
<keyword evidence="2" id="KW-1185">Reference proteome</keyword>
<evidence type="ECO:0000313" key="1">
    <source>
        <dbReference type="EMBL" id="CAI9547459.1"/>
    </source>
</evidence>
<name>A0ABN9BIN7_9NEOB</name>
<proteinExistence type="predicted"/>
<organism evidence="1 2">
    <name type="scientific">Staurois parvus</name>
    <dbReference type="NCBI Taxonomy" id="386267"/>
    <lineage>
        <taxon>Eukaryota</taxon>
        <taxon>Metazoa</taxon>
        <taxon>Chordata</taxon>
        <taxon>Craniata</taxon>
        <taxon>Vertebrata</taxon>
        <taxon>Euteleostomi</taxon>
        <taxon>Amphibia</taxon>
        <taxon>Batrachia</taxon>
        <taxon>Anura</taxon>
        <taxon>Neobatrachia</taxon>
        <taxon>Ranoidea</taxon>
        <taxon>Ranidae</taxon>
        <taxon>Staurois</taxon>
    </lineage>
</organism>
<comment type="caution">
    <text evidence="1">The sequence shown here is derived from an EMBL/GenBank/DDBJ whole genome shotgun (WGS) entry which is preliminary data.</text>
</comment>
<feature type="non-terminal residue" evidence="1">
    <location>
        <position position="46"/>
    </location>
</feature>
<accession>A0ABN9BIN7</accession>
<evidence type="ECO:0000313" key="2">
    <source>
        <dbReference type="Proteomes" id="UP001162483"/>
    </source>
</evidence>